<gene>
    <name evidence="1" type="ORF">SPPYR_1311</name>
</gene>
<dbReference type="RefSeq" id="WP_295325490.1">
    <property type="nucleotide sequence ID" value="NZ_LT598653.1"/>
</dbReference>
<organism evidence="1">
    <name type="scientific">uncultured Sphingopyxis sp</name>
    <dbReference type="NCBI Taxonomy" id="310581"/>
    <lineage>
        <taxon>Bacteria</taxon>
        <taxon>Pseudomonadati</taxon>
        <taxon>Pseudomonadota</taxon>
        <taxon>Alphaproteobacteria</taxon>
        <taxon>Sphingomonadales</taxon>
        <taxon>Sphingomonadaceae</taxon>
        <taxon>Sphingopyxis</taxon>
        <taxon>environmental samples</taxon>
    </lineage>
</organism>
<proteinExistence type="predicted"/>
<dbReference type="Pfam" id="PF13801">
    <property type="entry name" value="Metal_resist"/>
    <property type="match status" value="1"/>
</dbReference>
<dbReference type="KEGG" id="sphu:SPPYR_1311"/>
<accession>A0A1Y5PR43</accession>
<protein>
    <recommendedName>
        <fullName evidence="2">Heavy metal resistance protein</fullName>
    </recommendedName>
</protein>
<evidence type="ECO:0000313" key="1">
    <source>
        <dbReference type="EMBL" id="SBV32431.1"/>
    </source>
</evidence>
<dbReference type="Gene3D" id="1.20.120.1490">
    <property type="match status" value="1"/>
</dbReference>
<name>A0A1Y5PR43_9SPHN</name>
<sequence>MTTARRMAIIGFIAFVAALAGVFVGRLLVDAPRQSETELHALLHRELTLSDAQEARLRTIEARFAGRREALEVEMRASNIRLARAIEAEHGYGPRVTEAIDETHEVMGELQKETLRHLFAMRSVLDARQAAMFDKVVVKALTADAR</sequence>
<dbReference type="EMBL" id="LT598653">
    <property type="protein sequence ID" value="SBV32431.1"/>
    <property type="molecule type" value="Genomic_DNA"/>
</dbReference>
<dbReference type="InterPro" id="IPR025961">
    <property type="entry name" value="Metal_resist"/>
</dbReference>
<dbReference type="AlphaFoldDB" id="A0A1Y5PR43"/>
<reference evidence="1" key="1">
    <citation type="submission" date="2016-03" db="EMBL/GenBank/DDBJ databases">
        <authorList>
            <person name="Ploux O."/>
        </authorList>
    </citation>
    <scope>NUCLEOTIDE SEQUENCE</scope>
    <source>
        <strain evidence="1">UC10</strain>
    </source>
</reference>
<evidence type="ECO:0008006" key="2">
    <source>
        <dbReference type="Google" id="ProtNLM"/>
    </source>
</evidence>